<evidence type="ECO:0000313" key="1">
    <source>
        <dbReference type="EMBL" id="KAJ8567918.1"/>
    </source>
</evidence>
<name>A0A9Q1MWJ2_9SOLA</name>
<keyword evidence="2" id="KW-1185">Reference proteome</keyword>
<proteinExistence type="predicted"/>
<organism evidence="1 2">
    <name type="scientific">Anisodus acutangulus</name>
    <dbReference type="NCBI Taxonomy" id="402998"/>
    <lineage>
        <taxon>Eukaryota</taxon>
        <taxon>Viridiplantae</taxon>
        <taxon>Streptophyta</taxon>
        <taxon>Embryophyta</taxon>
        <taxon>Tracheophyta</taxon>
        <taxon>Spermatophyta</taxon>
        <taxon>Magnoliopsida</taxon>
        <taxon>eudicotyledons</taxon>
        <taxon>Gunneridae</taxon>
        <taxon>Pentapetalae</taxon>
        <taxon>asterids</taxon>
        <taxon>lamiids</taxon>
        <taxon>Solanales</taxon>
        <taxon>Solanaceae</taxon>
        <taxon>Solanoideae</taxon>
        <taxon>Hyoscyameae</taxon>
        <taxon>Anisodus</taxon>
    </lineage>
</organism>
<reference evidence="2" key="1">
    <citation type="journal article" date="2023" name="Proc. Natl. Acad. Sci. U.S.A.">
        <title>Genomic and structural basis for evolution of tropane alkaloid biosynthesis.</title>
        <authorList>
            <person name="Wanga Y.-J."/>
            <person name="Taina T."/>
            <person name="Yua J.-Y."/>
            <person name="Lia J."/>
            <person name="Xua B."/>
            <person name="Chenc J."/>
            <person name="D'Auriad J.C."/>
            <person name="Huanga J.-P."/>
            <person name="Huanga S.-X."/>
        </authorList>
    </citation>
    <scope>NUCLEOTIDE SEQUENCE [LARGE SCALE GENOMIC DNA]</scope>
    <source>
        <strain evidence="2">cv. KIB-2019</strain>
    </source>
</reference>
<gene>
    <name evidence="1" type="ORF">K7X08_020640</name>
</gene>
<comment type="caution">
    <text evidence="1">The sequence shown here is derived from an EMBL/GenBank/DDBJ whole genome shotgun (WGS) entry which is preliminary data.</text>
</comment>
<protein>
    <submittedName>
        <fullName evidence="1">Uncharacterized protein</fullName>
    </submittedName>
</protein>
<dbReference type="AlphaFoldDB" id="A0A9Q1MWJ2"/>
<evidence type="ECO:0000313" key="2">
    <source>
        <dbReference type="Proteomes" id="UP001152561"/>
    </source>
</evidence>
<dbReference type="EMBL" id="JAJAGQ010000003">
    <property type="protein sequence ID" value="KAJ8567918.1"/>
    <property type="molecule type" value="Genomic_DNA"/>
</dbReference>
<accession>A0A9Q1MWJ2</accession>
<dbReference type="Proteomes" id="UP001152561">
    <property type="component" value="Unassembled WGS sequence"/>
</dbReference>
<sequence>MGFSSKSPSDFTDYGNRVKTKFSVLSPMSTHITRANGFHHSTPLSITLFSPFLQPLRFHRHFFTFPIAHPLAVPGVSTENLYFLVRSN</sequence>